<name>L1I8L6_GUITC</name>
<reference evidence="9 11" key="1">
    <citation type="journal article" date="2012" name="Nature">
        <title>Algal genomes reveal evolutionary mosaicism and the fate of nucleomorphs.</title>
        <authorList>
            <consortium name="DOE Joint Genome Institute"/>
            <person name="Curtis B.A."/>
            <person name="Tanifuji G."/>
            <person name="Burki F."/>
            <person name="Gruber A."/>
            <person name="Irimia M."/>
            <person name="Maruyama S."/>
            <person name="Arias M.C."/>
            <person name="Ball S.G."/>
            <person name="Gile G.H."/>
            <person name="Hirakawa Y."/>
            <person name="Hopkins J.F."/>
            <person name="Kuo A."/>
            <person name="Rensing S.A."/>
            <person name="Schmutz J."/>
            <person name="Symeonidi A."/>
            <person name="Elias M."/>
            <person name="Eveleigh R.J."/>
            <person name="Herman E.K."/>
            <person name="Klute M.J."/>
            <person name="Nakayama T."/>
            <person name="Obornik M."/>
            <person name="Reyes-Prieto A."/>
            <person name="Armbrust E.V."/>
            <person name="Aves S.J."/>
            <person name="Beiko R.G."/>
            <person name="Coutinho P."/>
            <person name="Dacks J.B."/>
            <person name="Durnford D.G."/>
            <person name="Fast N.M."/>
            <person name="Green B.R."/>
            <person name="Grisdale C.J."/>
            <person name="Hempel F."/>
            <person name="Henrissat B."/>
            <person name="Hoppner M.P."/>
            <person name="Ishida K."/>
            <person name="Kim E."/>
            <person name="Koreny L."/>
            <person name="Kroth P.G."/>
            <person name="Liu Y."/>
            <person name="Malik S.B."/>
            <person name="Maier U.G."/>
            <person name="McRose D."/>
            <person name="Mock T."/>
            <person name="Neilson J.A."/>
            <person name="Onodera N.T."/>
            <person name="Poole A.M."/>
            <person name="Pritham E.J."/>
            <person name="Richards T.A."/>
            <person name="Rocap G."/>
            <person name="Roy S.W."/>
            <person name="Sarai C."/>
            <person name="Schaack S."/>
            <person name="Shirato S."/>
            <person name="Slamovits C.H."/>
            <person name="Spencer D.F."/>
            <person name="Suzuki S."/>
            <person name="Worden A.Z."/>
            <person name="Zauner S."/>
            <person name="Barry K."/>
            <person name="Bell C."/>
            <person name="Bharti A.K."/>
            <person name="Crow J.A."/>
            <person name="Grimwood J."/>
            <person name="Kramer R."/>
            <person name="Lindquist E."/>
            <person name="Lucas S."/>
            <person name="Salamov A."/>
            <person name="McFadden G.I."/>
            <person name="Lane C.E."/>
            <person name="Keeling P.J."/>
            <person name="Gray M.W."/>
            <person name="Grigoriev I.V."/>
            <person name="Archibald J.M."/>
        </authorList>
    </citation>
    <scope>NUCLEOTIDE SEQUENCE</scope>
    <source>
        <strain evidence="9 11">CCMP2712</strain>
    </source>
</reference>
<evidence type="ECO:0000256" key="5">
    <source>
        <dbReference type="ARBA" id="ARBA00023054"/>
    </source>
</evidence>
<organism evidence="9">
    <name type="scientific">Guillardia theta (strain CCMP2712)</name>
    <name type="common">Cryptophyte</name>
    <dbReference type="NCBI Taxonomy" id="905079"/>
    <lineage>
        <taxon>Eukaryota</taxon>
        <taxon>Cryptophyceae</taxon>
        <taxon>Pyrenomonadales</taxon>
        <taxon>Geminigeraceae</taxon>
        <taxon>Guillardia</taxon>
    </lineage>
</organism>
<dbReference type="GO" id="GO:1903565">
    <property type="term" value="P:negative regulation of protein localization to cilium"/>
    <property type="evidence" value="ECO:0007669"/>
    <property type="project" value="TreeGrafter"/>
</dbReference>
<evidence type="ECO:0000256" key="6">
    <source>
        <dbReference type="ARBA" id="ARBA00024898"/>
    </source>
</evidence>
<keyword evidence="11" id="KW-1185">Reference proteome</keyword>
<evidence type="ECO:0000256" key="2">
    <source>
        <dbReference type="ARBA" id="ARBA00008868"/>
    </source>
</evidence>
<evidence type="ECO:0000313" key="11">
    <source>
        <dbReference type="Proteomes" id="UP000011087"/>
    </source>
</evidence>
<dbReference type="AlphaFoldDB" id="L1I8L6"/>
<feature type="region of interest" description="Disordered" evidence="8">
    <location>
        <begin position="35"/>
        <end position="57"/>
    </location>
</feature>
<dbReference type="GO" id="GO:0005737">
    <property type="term" value="C:cytoplasm"/>
    <property type="evidence" value="ECO:0007669"/>
    <property type="project" value="UniProtKB-SubCell"/>
</dbReference>
<dbReference type="KEGG" id="gtt:GUITHDRAFT_121648"/>
<accession>L1I8L6</accession>
<evidence type="ECO:0000256" key="8">
    <source>
        <dbReference type="SAM" id="MobiDB-lite"/>
    </source>
</evidence>
<reference evidence="11" key="2">
    <citation type="submission" date="2012-11" db="EMBL/GenBank/DDBJ databases">
        <authorList>
            <person name="Kuo A."/>
            <person name="Curtis B.A."/>
            <person name="Tanifuji G."/>
            <person name="Burki F."/>
            <person name="Gruber A."/>
            <person name="Irimia M."/>
            <person name="Maruyama S."/>
            <person name="Arias M.C."/>
            <person name="Ball S.G."/>
            <person name="Gile G.H."/>
            <person name="Hirakawa Y."/>
            <person name="Hopkins J.F."/>
            <person name="Rensing S.A."/>
            <person name="Schmutz J."/>
            <person name="Symeonidi A."/>
            <person name="Elias M."/>
            <person name="Eveleigh R.J."/>
            <person name="Herman E.K."/>
            <person name="Klute M.J."/>
            <person name="Nakayama T."/>
            <person name="Obornik M."/>
            <person name="Reyes-Prieto A."/>
            <person name="Armbrust E.V."/>
            <person name="Aves S.J."/>
            <person name="Beiko R.G."/>
            <person name="Coutinho P."/>
            <person name="Dacks J.B."/>
            <person name="Durnford D.G."/>
            <person name="Fast N.M."/>
            <person name="Green B.R."/>
            <person name="Grisdale C."/>
            <person name="Hempe F."/>
            <person name="Henrissat B."/>
            <person name="Hoppner M.P."/>
            <person name="Ishida K.-I."/>
            <person name="Kim E."/>
            <person name="Koreny L."/>
            <person name="Kroth P.G."/>
            <person name="Liu Y."/>
            <person name="Malik S.-B."/>
            <person name="Maier U.G."/>
            <person name="McRose D."/>
            <person name="Mock T."/>
            <person name="Neilson J.A."/>
            <person name="Onodera N.T."/>
            <person name="Poole A.M."/>
            <person name="Pritham E.J."/>
            <person name="Richards T.A."/>
            <person name="Rocap G."/>
            <person name="Roy S.W."/>
            <person name="Sarai C."/>
            <person name="Schaack S."/>
            <person name="Shirato S."/>
            <person name="Slamovits C.H."/>
            <person name="Spencer D.F."/>
            <person name="Suzuki S."/>
            <person name="Worden A.Z."/>
            <person name="Zauner S."/>
            <person name="Barry K."/>
            <person name="Bell C."/>
            <person name="Bharti A.K."/>
            <person name="Crow J.A."/>
            <person name="Grimwood J."/>
            <person name="Kramer R."/>
            <person name="Lindquist E."/>
            <person name="Lucas S."/>
            <person name="Salamov A."/>
            <person name="McFadden G.I."/>
            <person name="Lane C.E."/>
            <person name="Keeling P.J."/>
            <person name="Gray M.W."/>
            <person name="Grigoriev I.V."/>
            <person name="Archibald J.M."/>
        </authorList>
    </citation>
    <scope>NUCLEOTIDE SEQUENCE</scope>
    <source>
        <strain evidence="11">CCMP2712</strain>
    </source>
</reference>
<evidence type="ECO:0000256" key="1">
    <source>
        <dbReference type="ARBA" id="ARBA00004496"/>
    </source>
</evidence>
<comment type="subcellular location">
    <subcellularLocation>
        <location evidence="1">Cytoplasm</location>
    </subcellularLocation>
</comment>
<dbReference type="GeneID" id="17288910"/>
<dbReference type="PaxDb" id="55529-EKX32190"/>
<keyword evidence="4" id="KW-0963">Cytoplasm</keyword>
<dbReference type="OrthoDB" id="313412at2759"/>
<gene>
    <name evidence="9" type="ORF">GUITHDRAFT_121648</name>
</gene>
<evidence type="ECO:0000313" key="9">
    <source>
        <dbReference type="EMBL" id="EKX32190.1"/>
    </source>
</evidence>
<evidence type="ECO:0000256" key="3">
    <source>
        <dbReference type="ARBA" id="ARBA00018920"/>
    </source>
</evidence>
<dbReference type="PANTHER" id="PTHR21635">
    <property type="entry name" value="LEUCINE ZIPPER TRANSCRIPTION FACTOR LIKE"/>
    <property type="match status" value="1"/>
</dbReference>
<evidence type="ECO:0000256" key="4">
    <source>
        <dbReference type="ARBA" id="ARBA00022490"/>
    </source>
</evidence>
<sequence length="114" mass="13494">MSLKYLDFASSQRKVQLRDLMKHIEEFERSRINDEEMFSSGEKGGESRWEGERKEEADEVKQIVKDLSEDLKTEMFDQLQRVSHHTAVLLRHVFLQAEDNNMQMLVDFASLEDE</sequence>
<keyword evidence="5" id="KW-0175">Coiled coil</keyword>
<dbReference type="EMBL" id="JH993206">
    <property type="protein sequence ID" value="EKX32190.1"/>
    <property type="molecule type" value="Genomic_DNA"/>
</dbReference>
<proteinExistence type="inferred from homology"/>
<evidence type="ECO:0000313" key="10">
    <source>
        <dbReference type="EnsemblProtists" id="EKX32190"/>
    </source>
</evidence>
<protein>
    <recommendedName>
        <fullName evidence="3">Leucine zipper transcription factor-like protein 1</fullName>
    </recommendedName>
</protein>
<comment type="subunit">
    <text evidence="7">Self-associates. Interacts with BBS9; the interaction mediates the association of LZTL1 with the BBsome complex and regulates BBSome ciliary trafficking.</text>
</comment>
<dbReference type="InterPro" id="IPR026157">
    <property type="entry name" value="LZTFL1"/>
</dbReference>
<comment type="similarity">
    <text evidence="2">Belongs to the LZTFL1 family.</text>
</comment>
<evidence type="ECO:0000256" key="7">
    <source>
        <dbReference type="ARBA" id="ARBA00026004"/>
    </source>
</evidence>
<dbReference type="HOGENOM" id="CLU_2125820_0_0_1"/>
<dbReference type="PANTHER" id="PTHR21635:SF0">
    <property type="entry name" value="LEUCINE ZIPPER TRANSCRIPTION FACTOR-LIKE PROTEIN 1"/>
    <property type="match status" value="1"/>
</dbReference>
<reference evidence="10" key="3">
    <citation type="submission" date="2015-06" db="UniProtKB">
        <authorList>
            <consortium name="EnsemblProtists"/>
        </authorList>
    </citation>
    <scope>IDENTIFICATION</scope>
</reference>
<comment type="function">
    <text evidence="6">Regulates ciliary localization of the BBSome complex. Together with the BBSome complex, controls SMO ciliary trafficking and contributes to the sonic hedgehog (SHH) pathway regulation. May play a role in neurite outgrowth. May have tumor suppressor function.</text>
</comment>
<feature type="compositionally biased region" description="Basic and acidic residues" evidence="8">
    <location>
        <begin position="43"/>
        <end position="57"/>
    </location>
</feature>
<dbReference type="Proteomes" id="UP000011087">
    <property type="component" value="Unassembled WGS sequence"/>
</dbReference>
<dbReference type="EnsemblProtists" id="EKX32190">
    <property type="protein sequence ID" value="EKX32190"/>
    <property type="gene ID" value="GUITHDRAFT_121648"/>
</dbReference>
<dbReference type="RefSeq" id="XP_005819170.1">
    <property type="nucleotide sequence ID" value="XM_005819113.1"/>
</dbReference>